<dbReference type="InterPro" id="IPR036429">
    <property type="entry name" value="SpoA-like_sf"/>
</dbReference>
<dbReference type="GO" id="GO:0005886">
    <property type="term" value="C:plasma membrane"/>
    <property type="evidence" value="ECO:0007669"/>
    <property type="project" value="UniProtKB-SubCell"/>
</dbReference>
<gene>
    <name evidence="10" type="ORF">AKJ09_03451</name>
</gene>
<dbReference type="PRINTS" id="PR00956">
    <property type="entry name" value="FLGMOTORFLIN"/>
</dbReference>
<dbReference type="Pfam" id="PF01052">
    <property type="entry name" value="FliMN_C"/>
    <property type="match status" value="1"/>
</dbReference>
<accession>A0A0K1PTF0</accession>
<dbReference type="GO" id="GO:0003774">
    <property type="term" value="F:cytoskeletal motor activity"/>
    <property type="evidence" value="ECO:0007669"/>
    <property type="project" value="InterPro"/>
</dbReference>
<evidence type="ECO:0000256" key="8">
    <source>
        <dbReference type="SAM" id="MobiDB-lite"/>
    </source>
</evidence>
<dbReference type="GO" id="GO:0006935">
    <property type="term" value="P:chemotaxis"/>
    <property type="evidence" value="ECO:0007669"/>
    <property type="project" value="UniProtKB-KW"/>
</dbReference>
<dbReference type="InterPro" id="IPR051469">
    <property type="entry name" value="FliN/MopA/SpaO"/>
</dbReference>
<keyword evidence="4" id="KW-1003">Cell membrane</keyword>
<feature type="region of interest" description="Disordered" evidence="8">
    <location>
        <begin position="289"/>
        <end position="324"/>
    </location>
</feature>
<dbReference type="Gene3D" id="2.30.330.10">
    <property type="entry name" value="SpoA-like"/>
    <property type="match status" value="1"/>
</dbReference>
<keyword evidence="6" id="KW-0283">Flagellar rotation</keyword>
<evidence type="ECO:0000313" key="10">
    <source>
        <dbReference type="EMBL" id="AKU96787.1"/>
    </source>
</evidence>
<comment type="similarity">
    <text evidence="2">Belongs to the FliN/MopA/SpaO family.</text>
</comment>
<organism evidence="10 11">
    <name type="scientific">Labilithrix luteola</name>
    <dbReference type="NCBI Taxonomy" id="1391654"/>
    <lineage>
        <taxon>Bacteria</taxon>
        <taxon>Pseudomonadati</taxon>
        <taxon>Myxococcota</taxon>
        <taxon>Polyangia</taxon>
        <taxon>Polyangiales</taxon>
        <taxon>Labilitrichaceae</taxon>
        <taxon>Labilithrix</taxon>
    </lineage>
</organism>
<evidence type="ECO:0000256" key="7">
    <source>
        <dbReference type="ARBA" id="ARBA00023136"/>
    </source>
</evidence>
<dbReference type="KEGG" id="llu:AKJ09_03451"/>
<evidence type="ECO:0000313" key="11">
    <source>
        <dbReference type="Proteomes" id="UP000064967"/>
    </source>
</evidence>
<evidence type="ECO:0000256" key="6">
    <source>
        <dbReference type="ARBA" id="ARBA00022779"/>
    </source>
</evidence>
<dbReference type="OrthoDB" id="9773459at2"/>
<protein>
    <recommendedName>
        <fullName evidence="3">Flagellar motor switch protein FliN</fullName>
    </recommendedName>
</protein>
<dbReference type="PANTHER" id="PTHR43484">
    <property type="match status" value="1"/>
</dbReference>
<dbReference type="InterPro" id="IPR001172">
    <property type="entry name" value="FliN_T3SS_HrcQb"/>
</dbReference>
<feature type="domain" description="Flagellar motor switch protein FliN-like C-terminal" evidence="9">
    <location>
        <begin position="332"/>
        <end position="400"/>
    </location>
</feature>
<dbReference type="PANTHER" id="PTHR43484:SF1">
    <property type="entry name" value="FLAGELLAR MOTOR SWITCH PROTEIN FLIN"/>
    <property type="match status" value="1"/>
</dbReference>
<dbReference type="Proteomes" id="UP000064967">
    <property type="component" value="Chromosome"/>
</dbReference>
<keyword evidence="5" id="KW-0145">Chemotaxis</keyword>
<evidence type="ECO:0000259" key="9">
    <source>
        <dbReference type="Pfam" id="PF01052"/>
    </source>
</evidence>
<dbReference type="GO" id="GO:0071973">
    <property type="term" value="P:bacterial-type flagellum-dependent cell motility"/>
    <property type="evidence" value="ECO:0007669"/>
    <property type="project" value="InterPro"/>
</dbReference>
<comment type="subcellular location">
    <subcellularLocation>
        <location evidence="1">Cell membrane</location>
        <topology evidence="1">Peripheral membrane protein</topology>
        <orientation evidence="1">Cytoplasmic side</orientation>
    </subcellularLocation>
</comment>
<dbReference type="SUPFAM" id="SSF101801">
    <property type="entry name" value="Surface presentation of antigens (SPOA)"/>
    <property type="match status" value="1"/>
</dbReference>
<dbReference type="EMBL" id="CP012333">
    <property type="protein sequence ID" value="AKU96787.1"/>
    <property type="molecule type" value="Genomic_DNA"/>
</dbReference>
<evidence type="ECO:0000256" key="1">
    <source>
        <dbReference type="ARBA" id="ARBA00004413"/>
    </source>
</evidence>
<dbReference type="RefSeq" id="WP_146648025.1">
    <property type="nucleotide sequence ID" value="NZ_CP012333.1"/>
</dbReference>
<reference evidence="10 11" key="1">
    <citation type="submission" date="2015-08" db="EMBL/GenBank/DDBJ databases">
        <authorList>
            <person name="Babu N.S."/>
            <person name="Beckwith C.J."/>
            <person name="Beseler K.G."/>
            <person name="Brison A."/>
            <person name="Carone J.V."/>
            <person name="Caskin T.P."/>
            <person name="Diamond M."/>
            <person name="Durham M.E."/>
            <person name="Foxe J.M."/>
            <person name="Go M."/>
            <person name="Henderson B.A."/>
            <person name="Jones I.B."/>
            <person name="McGettigan J.A."/>
            <person name="Micheletti S.J."/>
            <person name="Nasrallah M.E."/>
            <person name="Ortiz D."/>
            <person name="Piller C.R."/>
            <person name="Privatt S.R."/>
            <person name="Schneider S.L."/>
            <person name="Sharp S."/>
            <person name="Smith T.C."/>
            <person name="Stanton J.D."/>
            <person name="Ullery H.E."/>
            <person name="Wilson R.J."/>
            <person name="Serrano M.G."/>
            <person name="Buck G."/>
            <person name="Lee V."/>
            <person name="Wang Y."/>
            <person name="Carvalho R."/>
            <person name="Voegtly L."/>
            <person name="Shi R."/>
            <person name="Duckworth R."/>
            <person name="Johnson A."/>
            <person name="Loviza R."/>
            <person name="Walstead R."/>
            <person name="Shah Z."/>
            <person name="Kiflezghi M."/>
            <person name="Wade K."/>
            <person name="Ball S.L."/>
            <person name="Bradley K.W."/>
            <person name="Asai D.J."/>
            <person name="Bowman C.A."/>
            <person name="Russell D.A."/>
            <person name="Pope W.H."/>
            <person name="Jacobs-Sera D."/>
            <person name="Hendrix R.W."/>
            <person name="Hatfull G.F."/>
        </authorList>
    </citation>
    <scope>NUCLEOTIDE SEQUENCE [LARGE SCALE GENOMIC DNA]</scope>
    <source>
        <strain evidence="10 11">DSM 27648</strain>
    </source>
</reference>
<keyword evidence="11" id="KW-1185">Reference proteome</keyword>
<evidence type="ECO:0000256" key="4">
    <source>
        <dbReference type="ARBA" id="ARBA00022475"/>
    </source>
</evidence>
<dbReference type="GO" id="GO:0009425">
    <property type="term" value="C:bacterial-type flagellum basal body"/>
    <property type="evidence" value="ECO:0007669"/>
    <property type="project" value="InterPro"/>
</dbReference>
<proteinExistence type="inferred from homology"/>
<dbReference type="STRING" id="1391654.AKJ09_03451"/>
<evidence type="ECO:0000256" key="5">
    <source>
        <dbReference type="ARBA" id="ARBA00022500"/>
    </source>
</evidence>
<evidence type="ECO:0000256" key="3">
    <source>
        <dbReference type="ARBA" id="ARBA00021897"/>
    </source>
</evidence>
<keyword evidence="7" id="KW-0472">Membrane</keyword>
<dbReference type="AlphaFoldDB" id="A0A0K1PTF0"/>
<sequence length="405" mass="41979">MNVRVAPFPWGSVEALSREGVDAAARMRRLARQHAHAESVASTLSELLGEPVEILVRRIRQADPPRGADDAVGVLLTARESSPRVLVELEGALAASIVAKALRQRAPKVVDSSKSASPTLAGAVAAVLVTCLRKGASAAPRILAAGPGAALARDLVSTERRVTTAWLTILLGADAFEARVSVPDDVVMSALGREEGAGDATSIREALVRLGDAPLAIPLVVCEALALRSDVAALTEGDAFVPAKLGLSLGPGDCLVGSVALVPARAERGIGAHLAEDGRLVVRELVEDHPWEPPARSSGTTRAEGSPEETGMAGMAQSNSMASNETATMEVLDDVPVVVRVELGSVELTARKWAELAPGDVVSLGRKVGAPAILRVGGVEVAQGELVQVDGEYGVRVLKRLGEGR</sequence>
<dbReference type="InterPro" id="IPR001543">
    <property type="entry name" value="FliN-like_C"/>
</dbReference>
<name>A0A0K1PTF0_9BACT</name>
<evidence type="ECO:0000256" key="2">
    <source>
        <dbReference type="ARBA" id="ARBA00009226"/>
    </source>
</evidence>